<protein>
    <submittedName>
        <fullName evidence="1">Uncharacterized protein</fullName>
    </submittedName>
</protein>
<comment type="caution">
    <text evidence="1">The sequence shown here is derived from an EMBL/GenBank/DDBJ whole genome shotgun (WGS) entry which is preliminary data.</text>
</comment>
<name>A0A426WXA8_ENSVE</name>
<dbReference type="EMBL" id="AMZH03035133">
    <property type="protein sequence ID" value="RRT31891.1"/>
    <property type="molecule type" value="Genomic_DNA"/>
</dbReference>
<dbReference type="AlphaFoldDB" id="A0A426WXA8"/>
<proteinExistence type="predicted"/>
<gene>
    <name evidence="1" type="ORF">B296_00052189</name>
</gene>
<reference evidence="1 2" key="1">
    <citation type="journal article" date="2014" name="Agronomy (Basel)">
        <title>A Draft Genome Sequence for Ensete ventricosum, the Drought-Tolerant Tree Against Hunger.</title>
        <authorList>
            <person name="Harrison J."/>
            <person name="Moore K.A."/>
            <person name="Paszkiewicz K."/>
            <person name="Jones T."/>
            <person name="Grant M."/>
            <person name="Ambacheew D."/>
            <person name="Muzemil S."/>
            <person name="Studholme D.J."/>
        </authorList>
    </citation>
    <scope>NUCLEOTIDE SEQUENCE [LARGE SCALE GENOMIC DNA]</scope>
</reference>
<evidence type="ECO:0000313" key="2">
    <source>
        <dbReference type="Proteomes" id="UP000287651"/>
    </source>
</evidence>
<accession>A0A426WXA8</accession>
<dbReference type="Proteomes" id="UP000287651">
    <property type="component" value="Unassembled WGS sequence"/>
</dbReference>
<sequence>MSVFSATTGCAIGIPGLSLQLDTTSVGQMTQIQPIIDFKGKGGLASCAWRMHRRPHRVDGASAAGASWEGVTWRRERGIPIRGGEELVFGRRGIVGATCRWPESWGPVHLPPPTTA</sequence>
<evidence type="ECO:0000313" key="1">
    <source>
        <dbReference type="EMBL" id="RRT31891.1"/>
    </source>
</evidence>
<organism evidence="1 2">
    <name type="scientific">Ensete ventricosum</name>
    <name type="common">Abyssinian banana</name>
    <name type="synonym">Musa ensete</name>
    <dbReference type="NCBI Taxonomy" id="4639"/>
    <lineage>
        <taxon>Eukaryota</taxon>
        <taxon>Viridiplantae</taxon>
        <taxon>Streptophyta</taxon>
        <taxon>Embryophyta</taxon>
        <taxon>Tracheophyta</taxon>
        <taxon>Spermatophyta</taxon>
        <taxon>Magnoliopsida</taxon>
        <taxon>Liliopsida</taxon>
        <taxon>Zingiberales</taxon>
        <taxon>Musaceae</taxon>
        <taxon>Ensete</taxon>
    </lineage>
</organism>